<reference evidence="1" key="2">
    <citation type="journal article" date="2022" name="New Phytol.">
        <title>Evolutionary transition to the ectomycorrhizal habit in the genomes of a hyperdiverse lineage of mushroom-forming fungi.</title>
        <authorList>
            <person name="Looney B."/>
            <person name="Miyauchi S."/>
            <person name="Morin E."/>
            <person name="Drula E."/>
            <person name="Courty P.E."/>
            <person name="Kohler A."/>
            <person name="Kuo A."/>
            <person name="LaButti K."/>
            <person name="Pangilinan J."/>
            <person name="Lipzen A."/>
            <person name="Riley R."/>
            <person name="Andreopoulos W."/>
            <person name="He G."/>
            <person name="Johnson J."/>
            <person name="Nolan M."/>
            <person name="Tritt A."/>
            <person name="Barry K.W."/>
            <person name="Grigoriev I.V."/>
            <person name="Nagy L.G."/>
            <person name="Hibbett D."/>
            <person name="Henrissat B."/>
            <person name="Matheny P.B."/>
            <person name="Labbe J."/>
            <person name="Martin F.M."/>
        </authorList>
    </citation>
    <scope>NUCLEOTIDE SEQUENCE</scope>
    <source>
        <strain evidence="1">EC-137</strain>
    </source>
</reference>
<keyword evidence="2" id="KW-1185">Reference proteome</keyword>
<protein>
    <submittedName>
        <fullName evidence="1">CHAT domain-containing protein</fullName>
    </submittedName>
</protein>
<accession>A0ACB8QTM6</accession>
<sequence length="1275" mass="140668">MGARVSVANSDFEYPEELNQLSYYDNVKDVDEEISSLQRSILIAPDWRASSKAVKLTRLGNAFVNRFELLGQRSDIDSAFSTLQKAMSLLSRHDKSTAIPTGVLGTGYSARFRQLGDPKDLSTSISLLRQAVELSPPNHVCLATLLSSLGGVLMVRFLRYERAEDADEAIPTLQRAVELTPPGHPDLAIWLYNLGTAYTYRFERLGHVADIGHAISVLTQSIDITMDGDASTANQLGSLGVAYRMRFERYGDIKDLESAFATLTRSLNLAPVAHPSRTEALHELGQCYSCRFNLLEEAADIQTAVDLLKRSVDSTPDPDSSKATYLNSLCIAYRRQFRLTGKLEDIDAAVAAARSAIILTPSDDARQIVRLYNCGIAYRERFERRGALEDLEHAVSALQEAVDHSFPGHHFAPVLYSGLGVSLASRFNRLGDFDDINKSIAAHTRAVELTPDDHVDKPSRLNSAGLAFISRFQQSGDLTDVETAVDFLRRTVNLTPVKHADYPSWLCNLGAALKHRFELVDEPEDLQGAIVYMRRGLELTPNDHTSKAARLSLLADTLQRRFERRNTLDDSDEALLLLRRSLELTPVDDYFYRIRLNNLGDTLRIRFSRDRNLTYIQESISTLEEANRLTPDEHSHKVAVLSNLGFAYMERYECLHDPADLIRVLDVTQQALDLTPDEHARKASWLNQLGDAYRIRFEGSSSLSDFDKAVALYEQATVQLSANPNLKFAAACNWIRLCTAYHSPSSLILRAYERTMELIPQVIWLGQNIERRLDIIRDSEFPANGAAAAAIAAGEFTRALEWLESGRSIVWNQVLGLHTPLDDLNSANPALADKLRSISRALERAGTSTRLQIHDVENHAVLPAEDVGRTHRALAREYEGLLSQVRQMEGFEDFLLPKRFDKLVRVAEHGLVVMINVDPSRCDALALRGTHVIPIHLPKFSYDLAAKLRTNLFGCIAAEGARNRASMEAKMCVGPAGAGPWPTSRFGRILSCLWMFVVQPILSAIEEALWEGAVDRIPHITWCATGPLAFLPIHAAGIYGSSAAISVSDIAVSSYVPTLSTLLSASRTVPTSPPPSTMPSGVLVVSQSHTPGQAPLPGTIAEVAAIKQRSSHSVSLLEESHATVDAVLAAMQQHRWVHLACHGEQHNTDPSQSAFLLHDGRLTLGRLMSQSLVHAELAVLSACQTATGDTQLPEEAMHLTAGMLAVGYKSVVGTMWSIGDSDAPVVADEFYAGLEEVGRAGIEPAYALHNAIGRLREEIGVQNFIRWVPFVHFGR</sequence>
<name>A0ACB8QTM6_9AGAM</name>
<dbReference type="Proteomes" id="UP000814128">
    <property type="component" value="Unassembled WGS sequence"/>
</dbReference>
<dbReference type="EMBL" id="MU273490">
    <property type="protein sequence ID" value="KAI0035095.1"/>
    <property type="molecule type" value="Genomic_DNA"/>
</dbReference>
<reference evidence="1" key="1">
    <citation type="submission" date="2021-02" db="EMBL/GenBank/DDBJ databases">
        <authorList>
            <consortium name="DOE Joint Genome Institute"/>
            <person name="Ahrendt S."/>
            <person name="Looney B.P."/>
            <person name="Miyauchi S."/>
            <person name="Morin E."/>
            <person name="Drula E."/>
            <person name="Courty P.E."/>
            <person name="Chicoki N."/>
            <person name="Fauchery L."/>
            <person name="Kohler A."/>
            <person name="Kuo A."/>
            <person name="Labutti K."/>
            <person name="Pangilinan J."/>
            <person name="Lipzen A."/>
            <person name="Riley R."/>
            <person name="Andreopoulos W."/>
            <person name="He G."/>
            <person name="Johnson J."/>
            <person name="Barry K.W."/>
            <person name="Grigoriev I.V."/>
            <person name="Nagy L."/>
            <person name="Hibbett D."/>
            <person name="Henrissat B."/>
            <person name="Matheny P.B."/>
            <person name="Labbe J."/>
            <person name="Martin F."/>
        </authorList>
    </citation>
    <scope>NUCLEOTIDE SEQUENCE</scope>
    <source>
        <strain evidence="1">EC-137</strain>
    </source>
</reference>
<evidence type="ECO:0000313" key="1">
    <source>
        <dbReference type="EMBL" id="KAI0035095.1"/>
    </source>
</evidence>
<gene>
    <name evidence="1" type="ORF">K488DRAFT_44105</name>
</gene>
<proteinExistence type="predicted"/>
<evidence type="ECO:0000313" key="2">
    <source>
        <dbReference type="Proteomes" id="UP000814128"/>
    </source>
</evidence>
<comment type="caution">
    <text evidence="1">The sequence shown here is derived from an EMBL/GenBank/DDBJ whole genome shotgun (WGS) entry which is preliminary data.</text>
</comment>
<organism evidence="1 2">
    <name type="scientific">Vararia minispora EC-137</name>
    <dbReference type="NCBI Taxonomy" id="1314806"/>
    <lineage>
        <taxon>Eukaryota</taxon>
        <taxon>Fungi</taxon>
        <taxon>Dikarya</taxon>
        <taxon>Basidiomycota</taxon>
        <taxon>Agaricomycotina</taxon>
        <taxon>Agaricomycetes</taxon>
        <taxon>Russulales</taxon>
        <taxon>Lachnocladiaceae</taxon>
        <taxon>Vararia</taxon>
    </lineage>
</organism>